<evidence type="ECO:0000313" key="1">
    <source>
        <dbReference type="EMBL" id="GAA0874156.1"/>
    </source>
</evidence>
<organism evidence="1 2">
    <name type="scientific">Wandonia haliotis</name>
    <dbReference type="NCBI Taxonomy" id="574963"/>
    <lineage>
        <taxon>Bacteria</taxon>
        <taxon>Pseudomonadati</taxon>
        <taxon>Bacteroidota</taxon>
        <taxon>Flavobacteriia</taxon>
        <taxon>Flavobacteriales</taxon>
        <taxon>Crocinitomicaceae</taxon>
        <taxon>Wandonia</taxon>
    </lineage>
</organism>
<gene>
    <name evidence="1" type="ORF">GCM10009118_05640</name>
</gene>
<evidence type="ECO:0008006" key="3">
    <source>
        <dbReference type="Google" id="ProtNLM"/>
    </source>
</evidence>
<dbReference type="InterPro" id="IPR032577">
    <property type="entry name" value="DUF4920"/>
</dbReference>
<reference evidence="1 2" key="1">
    <citation type="journal article" date="2019" name="Int. J. Syst. Evol. Microbiol.">
        <title>The Global Catalogue of Microorganisms (GCM) 10K type strain sequencing project: providing services to taxonomists for standard genome sequencing and annotation.</title>
        <authorList>
            <consortium name="The Broad Institute Genomics Platform"/>
            <consortium name="The Broad Institute Genome Sequencing Center for Infectious Disease"/>
            <person name="Wu L."/>
            <person name="Ma J."/>
        </authorList>
    </citation>
    <scope>NUCLEOTIDE SEQUENCE [LARGE SCALE GENOMIC DNA]</scope>
    <source>
        <strain evidence="1 2">JCM 16083</strain>
    </source>
</reference>
<name>A0ABN1MLL4_9FLAO</name>
<keyword evidence="2" id="KW-1185">Reference proteome</keyword>
<dbReference type="RefSeq" id="WP_343784920.1">
    <property type="nucleotide sequence ID" value="NZ_BAAAFH010000003.1"/>
</dbReference>
<accession>A0ABN1MLL4</accession>
<dbReference type="PROSITE" id="PS51257">
    <property type="entry name" value="PROKAR_LIPOPROTEIN"/>
    <property type="match status" value="1"/>
</dbReference>
<dbReference type="Pfam" id="PF16267">
    <property type="entry name" value="DUF4920"/>
    <property type="match status" value="1"/>
</dbReference>
<dbReference type="Proteomes" id="UP001501126">
    <property type="component" value="Unassembled WGS sequence"/>
</dbReference>
<protein>
    <recommendedName>
        <fullName evidence="3">DUF4920 domain-containing protein</fullName>
    </recommendedName>
</protein>
<sequence length="172" mass="19017">MNTILKKTGFSVFAMSVLLVGCGEKKAPEKEQEISEEQVSYAVFGDTITAEGAVSADEMYATYQELEEGDTIDAKFTATIYNVCQKKGCWMNVDLNDEEVAFVRFKDYGFFMPLNAAESEAIINGKAFISVTSVNELKHYAEDEGLAQEEIDAITEPEITYGFLADGVLIKE</sequence>
<comment type="caution">
    <text evidence="1">The sequence shown here is derived from an EMBL/GenBank/DDBJ whole genome shotgun (WGS) entry which is preliminary data.</text>
</comment>
<proteinExistence type="predicted"/>
<evidence type="ECO:0000313" key="2">
    <source>
        <dbReference type="Proteomes" id="UP001501126"/>
    </source>
</evidence>
<dbReference type="EMBL" id="BAAAFH010000003">
    <property type="protein sequence ID" value="GAA0874156.1"/>
    <property type="molecule type" value="Genomic_DNA"/>
</dbReference>